<comment type="caution">
    <text evidence="2">The sequence shown here is derived from an EMBL/GenBank/DDBJ whole genome shotgun (WGS) entry which is preliminary data.</text>
</comment>
<evidence type="ECO:0000256" key="1">
    <source>
        <dbReference type="SAM" id="MobiDB-lite"/>
    </source>
</evidence>
<organism evidence="2 3">
    <name type="scientific">Diaporthe helianthi</name>
    <dbReference type="NCBI Taxonomy" id="158607"/>
    <lineage>
        <taxon>Eukaryota</taxon>
        <taxon>Fungi</taxon>
        <taxon>Dikarya</taxon>
        <taxon>Ascomycota</taxon>
        <taxon>Pezizomycotina</taxon>
        <taxon>Sordariomycetes</taxon>
        <taxon>Sordariomycetidae</taxon>
        <taxon>Diaporthales</taxon>
        <taxon>Diaporthaceae</taxon>
        <taxon>Diaporthe</taxon>
    </lineage>
</organism>
<evidence type="ECO:0000313" key="2">
    <source>
        <dbReference type="EMBL" id="POS75263.1"/>
    </source>
</evidence>
<sequence length="370" mass="41986">METPPVPSSCSQTLVHDAFLEAESQPGHCDSTSADKCAPNEDRPVPVVEVFAEDSDDKESESDDEHEYYEEPHGDHLDMVVYWSPWKNWVHEGHAWPHAFMRSLDLSKSNEVLREDPDSQRWLRKLSHFDRKDLPSLKVRTKGKPKIPLFKDELTGDEYQIHLLPGLLTGLAIINCSSNLVPDPENPNRCIPNADPLYQVRYRLPRGDDACGQPVSAPEFIIPLGKLAVRTSLREPWQTLCSKGYPPPTEFTDYVVVVDAGHQDLPVWILVAQPVLMDRMEFKGKKHPQLPVFGGAMKNEEYGFDTACILESIHDLAHPDFDQTCELVRSTRSVRDPRIMRIEAEKMAELSGTKLRDDWDGLTPDEVITE</sequence>
<dbReference type="Proteomes" id="UP000094444">
    <property type="component" value="Unassembled WGS sequence"/>
</dbReference>
<accession>A0A2P5HYD7</accession>
<feature type="compositionally biased region" description="Acidic residues" evidence="1">
    <location>
        <begin position="52"/>
        <end position="68"/>
    </location>
</feature>
<reference evidence="2" key="1">
    <citation type="submission" date="2017-09" db="EMBL/GenBank/DDBJ databases">
        <title>Polyketide synthases of a Diaporthe helianthi virulent isolate.</title>
        <authorList>
            <person name="Baroncelli R."/>
        </authorList>
    </citation>
    <scope>NUCLEOTIDE SEQUENCE [LARGE SCALE GENOMIC DNA]</scope>
    <source>
        <strain evidence="2">7/96</strain>
    </source>
</reference>
<feature type="region of interest" description="Disordered" evidence="1">
    <location>
        <begin position="23"/>
        <end position="45"/>
    </location>
</feature>
<dbReference type="InParanoid" id="A0A2P5HYD7"/>
<dbReference type="EMBL" id="MAVT02000510">
    <property type="protein sequence ID" value="POS75263.1"/>
    <property type="molecule type" value="Genomic_DNA"/>
</dbReference>
<dbReference type="AlphaFoldDB" id="A0A2P5HYD7"/>
<proteinExistence type="predicted"/>
<name>A0A2P5HYD7_DIAHE</name>
<protein>
    <submittedName>
        <fullName evidence="2">Uncharacterized protein</fullName>
    </submittedName>
</protein>
<gene>
    <name evidence="2" type="ORF">DHEL01_v206351</name>
</gene>
<evidence type="ECO:0000313" key="3">
    <source>
        <dbReference type="Proteomes" id="UP000094444"/>
    </source>
</evidence>
<dbReference type="OrthoDB" id="5224838at2759"/>
<feature type="region of interest" description="Disordered" evidence="1">
    <location>
        <begin position="52"/>
        <end position="71"/>
    </location>
</feature>
<keyword evidence="3" id="KW-1185">Reference proteome</keyword>